<evidence type="ECO:0000313" key="4">
    <source>
        <dbReference type="EMBL" id="GMH12559.1"/>
    </source>
</evidence>
<organism evidence="4 5">
    <name type="scientific">Nepenthes gracilis</name>
    <name type="common">Slender pitcher plant</name>
    <dbReference type="NCBI Taxonomy" id="150966"/>
    <lineage>
        <taxon>Eukaryota</taxon>
        <taxon>Viridiplantae</taxon>
        <taxon>Streptophyta</taxon>
        <taxon>Embryophyta</taxon>
        <taxon>Tracheophyta</taxon>
        <taxon>Spermatophyta</taxon>
        <taxon>Magnoliopsida</taxon>
        <taxon>eudicotyledons</taxon>
        <taxon>Gunneridae</taxon>
        <taxon>Pentapetalae</taxon>
        <taxon>Caryophyllales</taxon>
        <taxon>Nepenthaceae</taxon>
        <taxon>Nepenthes</taxon>
    </lineage>
</organism>
<feature type="domain" description="RING-type" evidence="3">
    <location>
        <begin position="185"/>
        <end position="227"/>
    </location>
</feature>
<dbReference type="SMART" id="SM00184">
    <property type="entry name" value="RING"/>
    <property type="match status" value="1"/>
</dbReference>
<feature type="transmembrane region" description="Helical" evidence="2">
    <location>
        <begin position="100"/>
        <end position="120"/>
    </location>
</feature>
<dbReference type="InterPro" id="IPR044249">
    <property type="entry name" value="XERICO-like"/>
</dbReference>
<keyword evidence="2" id="KW-1133">Transmembrane helix</keyword>
<proteinExistence type="predicted"/>
<dbReference type="Gene3D" id="3.30.40.10">
    <property type="entry name" value="Zinc/RING finger domain, C3HC4 (zinc finger)"/>
    <property type="match status" value="1"/>
</dbReference>
<dbReference type="InterPro" id="IPR013083">
    <property type="entry name" value="Znf_RING/FYVE/PHD"/>
</dbReference>
<dbReference type="Pfam" id="PF13639">
    <property type="entry name" value="zf-RING_2"/>
    <property type="match status" value="1"/>
</dbReference>
<dbReference type="InterPro" id="IPR001841">
    <property type="entry name" value="Znf_RING"/>
</dbReference>
<reference evidence="4" key="1">
    <citation type="submission" date="2023-05" db="EMBL/GenBank/DDBJ databases">
        <title>Nepenthes gracilis genome sequencing.</title>
        <authorList>
            <person name="Fukushima K."/>
        </authorList>
    </citation>
    <scope>NUCLEOTIDE SEQUENCE</scope>
    <source>
        <strain evidence="4">SING2019-196</strain>
    </source>
</reference>
<dbReference type="SUPFAM" id="SSF57850">
    <property type="entry name" value="RING/U-box"/>
    <property type="match status" value="1"/>
</dbReference>
<dbReference type="EMBL" id="BSYO01000012">
    <property type="protein sequence ID" value="GMH12559.1"/>
    <property type="molecule type" value="Genomic_DNA"/>
</dbReference>
<dbReference type="PANTHER" id="PTHR47258">
    <property type="match status" value="1"/>
</dbReference>
<sequence length="247" mass="27618">MNSNVGARTYLVIVRLNGFTVIARAKETGSSLEDGGGQRTESLCFHISNALIQGLYFRGKFVQLDQVQASLYFLSAFSLNNLVLLIATMGLATLPSASEGVLCVILVNTAVSISIVRHILRAFLFIIGVRLESSFTSSETFDENPESYNLAPPDSYMEEFRIRTPAIRFDSVCSAEEDETFEHDCSICLCGFEPDSEINRLSCGHVFHKVCFDQWVDYWNTTCPLCRTPIKLPEDQLFNPVCGDWQL</sequence>
<gene>
    <name evidence="4" type="ORF">Nepgr_014400</name>
</gene>
<feature type="transmembrane region" description="Helical" evidence="2">
    <location>
        <begin position="71"/>
        <end position="94"/>
    </location>
</feature>
<dbReference type="Proteomes" id="UP001279734">
    <property type="component" value="Unassembled WGS sequence"/>
</dbReference>
<keyword evidence="1" id="KW-0479">Metal-binding</keyword>
<evidence type="ECO:0000259" key="3">
    <source>
        <dbReference type="PROSITE" id="PS50089"/>
    </source>
</evidence>
<evidence type="ECO:0000256" key="1">
    <source>
        <dbReference type="PROSITE-ProRule" id="PRU00175"/>
    </source>
</evidence>
<evidence type="ECO:0000256" key="2">
    <source>
        <dbReference type="SAM" id="Phobius"/>
    </source>
</evidence>
<keyword evidence="1" id="KW-0863">Zinc-finger</keyword>
<protein>
    <recommendedName>
        <fullName evidence="3">RING-type domain-containing protein</fullName>
    </recommendedName>
</protein>
<comment type="caution">
    <text evidence="4">The sequence shown here is derived from an EMBL/GenBank/DDBJ whole genome shotgun (WGS) entry which is preliminary data.</text>
</comment>
<dbReference type="PROSITE" id="PS50089">
    <property type="entry name" value="ZF_RING_2"/>
    <property type="match status" value="1"/>
</dbReference>
<keyword evidence="1" id="KW-0862">Zinc</keyword>
<dbReference type="GO" id="GO:0008270">
    <property type="term" value="F:zinc ion binding"/>
    <property type="evidence" value="ECO:0007669"/>
    <property type="project" value="UniProtKB-KW"/>
</dbReference>
<name>A0AAD3SKS9_NEPGR</name>
<keyword evidence="2" id="KW-0812">Transmembrane</keyword>
<keyword evidence="2" id="KW-0472">Membrane</keyword>
<dbReference type="AlphaFoldDB" id="A0AAD3SKS9"/>
<dbReference type="PANTHER" id="PTHR47258:SF1">
    <property type="entry name" value="E3 UBIQUITIN-PROTEIN LIGASE XERICO-RELATED"/>
    <property type="match status" value="1"/>
</dbReference>
<keyword evidence="5" id="KW-1185">Reference proteome</keyword>
<evidence type="ECO:0000313" key="5">
    <source>
        <dbReference type="Proteomes" id="UP001279734"/>
    </source>
</evidence>
<accession>A0AAD3SKS9</accession>